<keyword evidence="4" id="KW-0732">Signal</keyword>
<evidence type="ECO:0000256" key="5">
    <source>
        <dbReference type="ARBA" id="ARBA00023157"/>
    </source>
</evidence>
<dbReference type="EMBL" id="OZ035845">
    <property type="protein sequence ID" value="CAL1599264.1"/>
    <property type="molecule type" value="Genomic_DNA"/>
</dbReference>
<gene>
    <name evidence="6" type="ORF">KC01_LOCUS27565</name>
</gene>
<proteinExistence type="inferred from homology"/>
<evidence type="ECO:0000256" key="3">
    <source>
        <dbReference type="ARBA" id="ARBA00022525"/>
    </source>
</evidence>
<comment type="subcellular location">
    <subcellularLocation>
        <location evidence="1">Secreted</location>
    </subcellularLocation>
</comment>
<keyword evidence="7" id="KW-1185">Reference proteome</keyword>
<dbReference type="GO" id="GO:0050772">
    <property type="term" value="P:positive regulation of axonogenesis"/>
    <property type="evidence" value="ECO:0007669"/>
    <property type="project" value="TreeGrafter"/>
</dbReference>
<evidence type="ECO:0000256" key="1">
    <source>
        <dbReference type="ARBA" id="ARBA00004613"/>
    </source>
</evidence>
<dbReference type="PANTHER" id="PTHR28593:SF2">
    <property type="entry name" value="METEORIN"/>
    <property type="match status" value="1"/>
</dbReference>
<protein>
    <recommendedName>
        <fullName evidence="8">Meteorin, glial cell differentiation regulator</fullName>
    </recommendedName>
</protein>
<dbReference type="Proteomes" id="UP001497482">
    <property type="component" value="Chromosome 23"/>
</dbReference>
<reference evidence="6 7" key="1">
    <citation type="submission" date="2024-04" db="EMBL/GenBank/DDBJ databases">
        <authorList>
            <person name="Waldvogel A.-M."/>
            <person name="Schoenle A."/>
        </authorList>
    </citation>
    <scope>NUCLEOTIDE SEQUENCE [LARGE SCALE GENOMIC DNA]</scope>
</reference>
<dbReference type="AlphaFoldDB" id="A0AAV2LBA0"/>
<evidence type="ECO:0000313" key="6">
    <source>
        <dbReference type="EMBL" id="CAL1599264.1"/>
    </source>
</evidence>
<accession>A0AAV2LBA0</accession>
<evidence type="ECO:0000256" key="4">
    <source>
        <dbReference type="ARBA" id="ARBA00022729"/>
    </source>
</evidence>
<sequence>MKEELSGGEGRERPSPRGRTLTFIIIIIITRHNNYTFDPCSLDEARSYYSEDQCSWRGSGLSQQQGSVEQISLHCSEGTLDWLYPKGALRLSLSPRLPYVAVGPGGSSSGLITACVKPSEQFHGAQLYLERDGVLELLVGDRLGTSAPPRVRCFSRQPGEKVALFLQATPHQDISRRIASFRYELRGDWSAQLSMDSNQVTSEDACRPCNNTEILMAVCTSDFVVRGNIRSVADDDTLRAAVIKVSATRVFRQKYALFTAAGRLTAKGEIRTLLQCGVKPGAGSFLFTGRVHFGEAWLGCAPRYKDFQEAYLKAKASQQIPCELPID</sequence>
<dbReference type="GO" id="GO:0005179">
    <property type="term" value="F:hormone activity"/>
    <property type="evidence" value="ECO:0007669"/>
    <property type="project" value="TreeGrafter"/>
</dbReference>
<evidence type="ECO:0000256" key="2">
    <source>
        <dbReference type="ARBA" id="ARBA00005669"/>
    </source>
</evidence>
<comment type="similarity">
    <text evidence="2">Belongs to the meteorin family.</text>
</comment>
<keyword evidence="5" id="KW-1015">Disulfide bond</keyword>
<evidence type="ECO:0000313" key="7">
    <source>
        <dbReference type="Proteomes" id="UP001497482"/>
    </source>
</evidence>
<evidence type="ECO:0008006" key="8">
    <source>
        <dbReference type="Google" id="ProtNLM"/>
    </source>
</evidence>
<name>A0AAV2LBA0_KNICA</name>
<dbReference type="GO" id="GO:0010001">
    <property type="term" value="P:glial cell differentiation"/>
    <property type="evidence" value="ECO:0007669"/>
    <property type="project" value="TreeGrafter"/>
</dbReference>
<organism evidence="6 7">
    <name type="scientific">Knipowitschia caucasica</name>
    <name type="common">Caucasian dwarf goby</name>
    <name type="synonym">Pomatoschistus caucasicus</name>
    <dbReference type="NCBI Taxonomy" id="637954"/>
    <lineage>
        <taxon>Eukaryota</taxon>
        <taxon>Metazoa</taxon>
        <taxon>Chordata</taxon>
        <taxon>Craniata</taxon>
        <taxon>Vertebrata</taxon>
        <taxon>Euteleostomi</taxon>
        <taxon>Actinopterygii</taxon>
        <taxon>Neopterygii</taxon>
        <taxon>Teleostei</taxon>
        <taxon>Neoteleostei</taxon>
        <taxon>Acanthomorphata</taxon>
        <taxon>Gobiaria</taxon>
        <taxon>Gobiiformes</taxon>
        <taxon>Gobioidei</taxon>
        <taxon>Gobiidae</taxon>
        <taxon>Gobiinae</taxon>
        <taxon>Knipowitschia</taxon>
    </lineage>
</organism>
<dbReference type="InterPro" id="IPR051998">
    <property type="entry name" value="Meteorin-like"/>
</dbReference>
<dbReference type="GO" id="GO:0005615">
    <property type="term" value="C:extracellular space"/>
    <property type="evidence" value="ECO:0007669"/>
    <property type="project" value="TreeGrafter"/>
</dbReference>
<keyword evidence="3" id="KW-0964">Secreted</keyword>
<dbReference type="PANTHER" id="PTHR28593">
    <property type="entry name" value="METEORIN-LIKE PROTEIN"/>
    <property type="match status" value="1"/>
</dbReference>